<dbReference type="AlphaFoldDB" id="A0AA38SSK2"/>
<evidence type="ECO:0000313" key="3">
    <source>
        <dbReference type="Proteomes" id="UP001172457"/>
    </source>
</evidence>
<feature type="region of interest" description="Disordered" evidence="1">
    <location>
        <begin position="112"/>
        <end position="146"/>
    </location>
</feature>
<evidence type="ECO:0000313" key="2">
    <source>
        <dbReference type="EMBL" id="KAJ9538467.1"/>
    </source>
</evidence>
<name>A0AA38SSK2_9ASTR</name>
<keyword evidence="3" id="KW-1185">Reference proteome</keyword>
<accession>A0AA38SSK2</accession>
<reference evidence="2" key="1">
    <citation type="submission" date="2023-03" db="EMBL/GenBank/DDBJ databases">
        <title>Chromosome-scale reference genome and RAD-based genetic map of yellow starthistle (Centaurea solstitialis) reveal putative structural variation and QTLs associated with invader traits.</title>
        <authorList>
            <person name="Reatini B."/>
            <person name="Cang F.A."/>
            <person name="Jiang Q."/>
            <person name="Mckibben M.T.W."/>
            <person name="Barker M.S."/>
            <person name="Rieseberg L.H."/>
            <person name="Dlugosch K.M."/>
        </authorList>
    </citation>
    <scope>NUCLEOTIDE SEQUENCE</scope>
    <source>
        <strain evidence="2">CAN-66</strain>
        <tissue evidence="2">Leaf</tissue>
    </source>
</reference>
<organism evidence="2 3">
    <name type="scientific">Centaurea solstitialis</name>
    <name type="common">yellow star-thistle</name>
    <dbReference type="NCBI Taxonomy" id="347529"/>
    <lineage>
        <taxon>Eukaryota</taxon>
        <taxon>Viridiplantae</taxon>
        <taxon>Streptophyta</taxon>
        <taxon>Embryophyta</taxon>
        <taxon>Tracheophyta</taxon>
        <taxon>Spermatophyta</taxon>
        <taxon>Magnoliopsida</taxon>
        <taxon>eudicotyledons</taxon>
        <taxon>Gunneridae</taxon>
        <taxon>Pentapetalae</taxon>
        <taxon>asterids</taxon>
        <taxon>campanulids</taxon>
        <taxon>Asterales</taxon>
        <taxon>Asteraceae</taxon>
        <taxon>Carduoideae</taxon>
        <taxon>Cardueae</taxon>
        <taxon>Centaureinae</taxon>
        <taxon>Centaurea</taxon>
    </lineage>
</organism>
<feature type="region of interest" description="Disordered" evidence="1">
    <location>
        <begin position="158"/>
        <end position="202"/>
    </location>
</feature>
<gene>
    <name evidence="2" type="ORF">OSB04_031200</name>
</gene>
<protein>
    <submittedName>
        <fullName evidence="2">Uncharacterized protein</fullName>
    </submittedName>
</protein>
<proteinExistence type="predicted"/>
<dbReference type="Proteomes" id="UP001172457">
    <property type="component" value="Chromosome 8"/>
</dbReference>
<dbReference type="EMBL" id="JARYMX010000008">
    <property type="protein sequence ID" value="KAJ9538467.1"/>
    <property type="molecule type" value="Genomic_DNA"/>
</dbReference>
<sequence length="202" mass="22476">MFFFVYAQYCLYTVSGNLLCIRYFLGREGYLLYFSCFKSSENGSFNLRRSGKRCKGGSLHKNLGEVFLHGNEAVVDGDFAKKAKIRFDASERCEGVLQQILNEVLQKADQVGKTANHTKREECEMVTEPPLEGLGGKKSTEHDKGVSVDSVEILEFDVKSKAPKKSMQPNANGEPSGVAKNSVEHDGQFDTSIDSERAEDEN</sequence>
<evidence type="ECO:0000256" key="1">
    <source>
        <dbReference type="SAM" id="MobiDB-lite"/>
    </source>
</evidence>
<comment type="caution">
    <text evidence="2">The sequence shown here is derived from an EMBL/GenBank/DDBJ whole genome shotgun (WGS) entry which is preliminary data.</text>
</comment>